<keyword evidence="4" id="KW-0319">Glycerol metabolism</keyword>
<dbReference type="InterPro" id="IPR030395">
    <property type="entry name" value="GP_PDE_dom"/>
</dbReference>
<dbReference type="Gene3D" id="3.20.20.190">
    <property type="entry name" value="Phosphatidylinositol (PI) phosphodiesterase"/>
    <property type="match status" value="1"/>
</dbReference>
<keyword evidence="9" id="KW-1185">Reference proteome</keyword>
<keyword evidence="5" id="KW-0378">Hydrolase</keyword>
<evidence type="ECO:0000256" key="4">
    <source>
        <dbReference type="ARBA" id="ARBA00022798"/>
    </source>
</evidence>
<keyword evidence="3" id="KW-0732">Signal</keyword>
<feature type="domain" description="GP-PDE" evidence="7">
    <location>
        <begin position="85"/>
        <end position="410"/>
    </location>
</feature>
<accession>A0ABT0L6G7</accession>
<dbReference type="PROSITE" id="PS51704">
    <property type="entry name" value="GP_PDE"/>
    <property type="match status" value="1"/>
</dbReference>
<organism evidence="8 9">
    <name type="scientific">Shewanella surugensis</name>
    <dbReference type="NCBI Taxonomy" id="212020"/>
    <lineage>
        <taxon>Bacteria</taxon>
        <taxon>Pseudomonadati</taxon>
        <taxon>Pseudomonadota</taxon>
        <taxon>Gammaproteobacteria</taxon>
        <taxon>Alteromonadales</taxon>
        <taxon>Shewanellaceae</taxon>
        <taxon>Shewanella</taxon>
    </lineage>
</organism>
<dbReference type="EMBL" id="JAKIKS010000004">
    <property type="protein sequence ID" value="MCL1123286.1"/>
    <property type="molecule type" value="Genomic_DNA"/>
</dbReference>
<name>A0ABT0L6G7_9GAMM</name>
<dbReference type="InterPro" id="IPR017946">
    <property type="entry name" value="PLC-like_Pdiesterase_TIM-brl"/>
</dbReference>
<dbReference type="SUPFAM" id="SSF51695">
    <property type="entry name" value="PLC-like phosphodiesterases"/>
    <property type="match status" value="1"/>
</dbReference>
<evidence type="ECO:0000256" key="6">
    <source>
        <dbReference type="ARBA" id="ARBA00047512"/>
    </source>
</evidence>
<comment type="caution">
    <text evidence="8">The sequence shown here is derived from an EMBL/GenBank/DDBJ whole genome shotgun (WGS) entry which is preliminary data.</text>
</comment>
<protein>
    <recommendedName>
        <fullName evidence="2">glycerophosphodiester phosphodiesterase</fullName>
        <ecNumber evidence="2">3.1.4.46</ecNumber>
    </recommendedName>
</protein>
<gene>
    <name evidence="8" type="ORF">L2764_02010</name>
</gene>
<evidence type="ECO:0000259" key="7">
    <source>
        <dbReference type="PROSITE" id="PS51704"/>
    </source>
</evidence>
<dbReference type="PANTHER" id="PTHR43620">
    <property type="entry name" value="GLYCEROPHOSPHORYL DIESTER PHOSPHODIESTERASE"/>
    <property type="match status" value="1"/>
</dbReference>
<evidence type="ECO:0000256" key="3">
    <source>
        <dbReference type="ARBA" id="ARBA00022729"/>
    </source>
</evidence>
<dbReference type="Pfam" id="PF03009">
    <property type="entry name" value="GDPD"/>
    <property type="match status" value="1"/>
</dbReference>
<dbReference type="RefSeq" id="WP_248938569.1">
    <property type="nucleotide sequence ID" value="NZ_JAKIKS010000004.1"/>
</dbReference>
<dbReference type="CDD" id="cd08560">
    <property type="entry name" value="GDPD_EcGlpQ_like_1"/>
    <property type="match status" value="1"/>
</dbReference>
<evidence type="ECO:0000256" key="1">
    <source>
        <dbReference type="ARBA" id="ARBA00007277"/>
    </source>
</evidence>
<dbReference type="PROSITE" id="PS51257">
    <property type="entry name" value="PROKAR_LIPOPROTEIN"/>
    <property type="match status" value="1"/>
</dbReference>
<proteinExistence type="inferred from homology"/>
<comment type="similarity">
    <text evidence="1">Belongs to the glycerophosphoryl diester phosphodiesterase family.</text>
</comment>
<reference evidence="8 9" key="1">
    <citation type="submission" date="2022-01" db="EMBL/GenBank/DDBJ databases">
        <title>Whole genome-based taxonomy of the Shewanellaceae.</title>
        <authorList>
            <person name="Martin-Rodriguez A.J."/>
        </authorList>
    </citation>
    <scope>NUCLEOTIDE SEQUENCE [LARGE SCALE GENOMIC DNA]</scope>
    <source>
        <strain evidence="8 9">DSM 17177</strain>
    </source>
</reference>
<comment type="catalytic activity">
    <reaction evidence="6">
        <text>a sn-glycero-3-phosphodiester + H2O = an alcohol + sn-glycerol 3-phosphate + H(+)</text>
        <dbReference type="Rhea" id="RHEA:12969"/>
        <dbReference type="ChEBI" id="CHEBI:15377"/>
        <dbReference type="ChEBI" id="CHEBI:15378"/>
        <dbReference type="ChEBI" id="CHEBI:30879"/>
        <dbReference type="ChEBI" id="CHEBI:57597"/>
        <dbReference type="ChEBI" id="CHEBI:83408"/>
        <dbReference type="EC" id="3.1.4.46"/>
    </reaction>
</comment>
<dbReference type="EC" id="3.1.4.46" evidence="2"/>
<dbReference type="PANTHER" id="PTHR43620:SF7">
    <property type="entry name" value="GLYCEROPHOSPHODIESTER PHOSPHODIESTERASE GDPD5-RELATED"/>
    <property type="match status" value="1"/>
</dbReference>
<sequence>MTFFALKNLPHLCVIACLTLITACNDEASSIPTETTANNEADVQPTEKILAHVGPRPLFLVRDMQNSELKTALSQCANQPFYRSDFSIGHRGASMQFPEHTKESYQAAMDSGAGIVECDVTFTSDKQLVCRHSQCDLASTTNILAIPELASQCSQPFTPADPDNGIEASATCCASDITVNQFKSLCGKMDAFNPMGTTPEEYMAGTASWRTDLYSSCGTVMTHAESIALFKEAGVKMTPELKSPSVTMPYDGYTQADFAQQMLNEYIAADVAPSDVYPQSFNLEDLQDWLASHPEFAEQAVYLDGRYDLDDFNPNEASSWSPTMDELKNQGVNIIAPPLWALVTLDVDNNIIPSNYAKAATASGLKIIAWTLERSGLLKNQGGWYYQSISDKIDQDGDTYELLHVLAKDVGVIGVFSDWPATVTYYANCHGL</sequence>
<evidence type="ECO:0000313" key="8">
    <source>
        <dbReference type="EMBL" id="MCL1123286.1"/>
    </source>
</evidence>
<evidence type="ECO:0000256" key="5">
    <source>
        <dbReference type="ARBA" id="ARBA00022801"/>
    </source>
</evidence>
<dbReference type="Proteomes" id="UP001203423">
    <property type="component" value="Unassembled WGS sequence"/>
</dbReference>
<evidence type="ECO:0000313" key="9">
    <source>
        <dbReference type="Proteomes" id="UP001203423"/>
    </source>
</evidence>
<evidence type="ECO:0000256" key="2">
    <source>
        <dbReference type="ARBA" id="ARBA00012247"/>
    </source>
</evidence>